<evidence type="ECO:0000313" key="2">
    <source>
        <dbReference type="EMBL" id="QDV31979.1"/>
    </source>
</evidence>
<sequence length="108" mass="11481" precursor="true">MKRLFSLSAICLCVCAIALIASVSADDPVNEEPGDDPTTDTIINKKCTLPDSECKSRGTIPSQGAIGECGVGNPRTCGFGIAPVTRCECQEWFESTPTNTICYCKAIM</sequence>
<keyword evidence="3" id="KW-1185">Reference proteome</keyword>
<reference evidence="2 3" key="1">
    <citation type="submission" date="2019-02" db="EMBL/GenBank/DDBJ databases">
        <title>Deep-cultivation of Planctomycetes and their phenomic and genomic characterization uncovers novel biology.</title>
        <authorList>
            <person name="Wiegand S."/>
            <person name="Jogler M."/>
            <person name="Boedeker C."/>
            <person name="Pinto D."/>
            <person name="Vollmers J."/>
            <person name="Rivas-Marin E."/>
            <person name="Kohn T."/>
            <person name="Peeters S.H."/>
            <person name="Heuer A."/>
            <person name="Rast P."/>
            <person name="Oberbeckmann S."/>
            <person name="Bunk B."/>
            <person name="Jeske O."/>
            <person name="Meyerdierks A."/>
            <person name="Storesund J.E."/>
            <person name="Kallscheuer N."/>
            <person name="Luecker S."/>
            <person name="Lage O.M."/>
            <person name="Pohl T."/>
            <person name="Merkel B.J."/>
            <person name="Hornburger P."/>
            <person name="Mueller R.-W."/>
            <person name="Bruemmer F."/>
            <person name="Labrenz M."/>
            <person name="Spormann A.M."/>
            <person name="Op den Camp H."/>
            <person name="Overmann J."/>
            <person name="Amann R."/>
            <person name="Jetten M.S.M."/>
            <person name="Mascher T."/>
            <person name="Medema M.H."/>
            <person name="Devos D.P."/>
            <person name="Kaster A.-K."/>
            <person name="Ovreas L."/>
            <person name="Rohde M."/>
            <person name="Galperin M.Y."/>
            <person name="Jogler C."/>
        </authorList>
    </citation>
    <scope>NUCLEOTIDE SEQUENCE [LARGE SCALE GENOMIC DNA]</scope>
    <source>
        <strain evidence="2 3">Spb1</strain>
    </source>
</reference>
<evidence type="ECO:0000313" key="3">
    <source>
        <dbReference type="Proteomes" id="UP000315349"/>
    </source>
</evidence>
<evidence type="ECO:0000256" key="1">
    <source>
        <dbReference type="SAM" id="SignalP"/>
    </source>
</evidence>
<proteinExistence type="predicted"/>
<protein>
    <submittedName>
        <fullName evidence="2">Uncharacterized protein</fullName>
    </submittedName>
</protein>
<organism evidence="2 3">
    <name type="scientific">Planctopirus ephydatiae</name>
    <dbReference type="NCBI Taxonomy" id="2528019"/>
    <lineage>
        <taxon>Bacteria</taxon>
        <taxon>Pseudomonadati</taxon>
        <taxon>Planctomycetota</taxon>
        <taxon>Planctomycetia</taxon>
        <taxon>Planctomycetales</taxon>
        <taxon>Planctomycetaceae</taxon>
        <taxon>Planctopirus</taxon>
    </lineage>
</organism>
<name>A0A518GTT2_9PLAN</name>
<gene>
    <name evidence="2" type="ORF">Spb1_39260</name>
</gene>
<dbReference type="Proteomes" id="UP000315349">
    <property type="component" value="Chromosome"/>
</dbReference>
<dbReference type="AlphaFoldDB" id="A0A518GTT2"/>
<accession>A0A518GTT2</accession>
<feature type="chain" id="PRO_5022170664" evidence="1">
    <location>
        <begin position="26"/>
        <end position="108"/>
    </location>
</feature>
<keyword evidence="1" id="KW-0732">Signal</keyword>
<feature type="signal peptide" evidence="1">
    <location>
        <begin position="1"/>
        <end position="25"/>
    </location>
</feature>
<dbReference type="KEGG" id="peh:Spb1_39260"/>
<dbReference type="EMBL" id="CP036299">
    <property type="protein sequence ID" value="QDV31979.1"/>
    <property type="molecule type" value="Genomic_DNA"/>
</dbReference>